<evidence type="ECO:0000256" key="2">
    <source>
        <dbReference type="ARBA" id="ARBA00023002"/>
    </source>
</evidence>
<protein>
    <submittedName>
        <fullName evidence="7">D-3-phosphoglycerate dehydrogenase</fullName>
        <ecNumber evidence="7">1.1.1.95</ecNumber>
    </submittedName>
</protein>
<dbReference type="InterPro" id="IPR050857">
    <property type="entry name" value="D-2-hydroxyacid_DH"/>
</dbReference>
<dbReference type="Pfam" id="PF02826">
    <property type="entry name" value="2-Hacid_dh_C"/>
    <property type="match status" value="1"/>
</dbReference>
<dbReference type="Proteomes" id="UP000638648">
    <property type="component" value="Unassembled WGS sequence"/>
</dbReference>
<dbReference type="EMBL" id="JADBEM010000001">
    <property type="protein sequence ID" value="MBE1611548.1"/>
    <property type="molecule type" value="Genomic_DNA"/>
</dbReference>
<dbReference type="SUPFAM" id="SSF51735">
    <property type="entry name" value="NAD(P)-binding Rossmann-fold domains"/>
    <property type="match status" value="1"/>
</dbReference>
<evidence type="ECO:0000256" key="1">
    <source>
        <dbReference type="ARBA" id="ARBA00005854"/>
    </source>
</evidence>
<reference evidence="7" key="1">
    <citation type="submission" date="2020-10" db="EMBL/GenBank/DDBJ databases">
        <title>Sequencing the genomes of 1000 actinobacteria strains.</title>
        <authorList>
            <person name="Klenk H.-P."/>
        </authorList>
    </citation>
    <scope>NUCLEOTIDE SEQUENCE</scope>
    <source>
        <strain evidence="7">DSM 45354</strain>
    </source>
</reference>
<sequence>MSRARILAAGDEFVRPDLLVRALDAELGRSTAPRRQRPDVRTLDLGWPTRPWGKVGEVVEAAGDEDTMIAALDGVDAAVTHLAPFTQRIFDHAPDLRLVVVSRGGPVNVNLAAATRSGVVVCYAPGRNANAAAEFALGLMLATCRHIAAGHAELSGGRDWPGHYFRYDSAGFELRDSTVGLVGYGAIGQLVGRLLTAFGARVLAYDPFAAAEAFGPDVERVHDLDVLLAKSRVVSLHARLTEQTSGLIGAAELARMRPGSVLVNTARGGLVDYDALCDALDRGALAAAGIDVFPEEPLPRSSRLFATRNLVMAPHIAGCSREVAERAAAICAGEVRRWLDGEPPAHCANPEVLSTRR</sequence>
<name>A0A927N7A4_9ACTN</name>
<dbReference type="CDD" id="cd12171">
    <property type="entry name" value="2-Hacid_dh_10"/>
    <property type="match status" value="1"/>
</dbReference>
<dbReference type="GO" id="GO:0051287">
    <property type="term" value="F:NAD binding"/>
    <property type="evidence" value="ECO:0007669"/>
    <property type="project" value="InterPro"/>
</dbReference>
<keyword evidence="2 4" id="KW-0560">Oxidoreductase</keyword>
<accession>A0A927N7A4</accession>
<evidence type="ECO:0000259" key="6">
    <source>
        <dbReference type="Pfam" id="PF02826"/>
    </source>
</evidence>
<proteinExistence type="inferred from homology"/>
<dbReference type="GO" id="GO:0004617">
    <property type="term" value="F:phosphoglycerate dehydrogenase activity"/>
    <property type="evidence" value="ECO:0007669"/>
    <property type="project" value="UniProtKB-EC"/>
</dbReference>
<dbReference type="PROSITE" id="PS00671">
    <property type="entry name" value="D_2_HYDROXYACID_DH_3"/>
    <property type="match status" value="1"/>
</dbReference>
<evidence type="ECO:0000313" key="7">
    <source>
        <dbReference type="EMBL" id="MBE1611548.1"/>
    </source>
</evidence>
<dbReference type="PANTHER" id="PTHR42789:SF1">
    <property type="entry name" value="D-ISOMER SPECIFIC 2-HYDROXYACID DEHYDROGENASE FAMILY PROTEIN (AFU_ORTHOLOGUE AFUA_6G10090)"/>
    <property type="match status" value="1"/>
</dbReference>
<keyword evidence="8" id="KW-1185">Reference proteome</keyword>
<evidence type="ECO:0000256" key="4">
    <source>
        <dbReference type="RuleBase" id="RU003719"/>
    </source>
</evidence>
<dbReference type="AlphaFoldDB" id="A0A927N7A4"/>
<dbReference type="InterPro" id="IPR029753">
    <property type="entry name" value="D-isomer_DH_CS"/>
</dbReference>
<evidence type="ECO:0000256" key="3">
    <source>
        <dbReference type="ARBA" id="ARBA00023027"/>
    </source>
</evidence>
<feature type="domain" description="D-isomer specific 2-hydroxyacid dehydrogenase catalytic" evidence="5">
    <location>
        <begin position="62"/>
        <end position="349"/>
    </location>
</feature>
<dbReference type="RefSeq" id="WP_192754744.1">
    <property type="nucleotide sequence ID" value="NZ_BAABJL010000210.1"/>
</dbReference>
<dbReference type="InterPro" id="IPR036291">
    <property type="entry name" value="NAD(P)-bd_dom_sf"/>
</dbReference>
<keyword evidence="3" id="KW-0520">NAD</keyword>
<dbReference type="Pfam" id="PF00389">
    <property type="entry name" value="2-Hacid_dh"/>
    <property type="match status" value="1"/>
</dbReference>
<comment type="similarity">
    <text evidence="1 4">Belongs to the D-isomer specific 2-hydroxyacid dehydrogenase family.</text>
</comment>
<dbReference type="EC" id="1.1.1.95" evidence="7"/>
<dbReference type="InterPro" id="IPR006139">
    <property type="entry name" value="D-isomer_2_OHA_DH_cat_dom"/>
</dbReference>
<dbReference type="PANTHER" id="PTHR42789">
    <property type="entry name" value="D-ISOMER SPECIFIC 2-HYDROXYACID DEHYDROGENASE FAMILY PROTEIN (AFU_ORTHOLOGUE AFUA_6G10090)"/>
    <property type="match status" value="1"/>
</dbReference>
<evidence type="ECO:0000313" key="8">
    <source>
        <dbReference type="Proteomes" id="UP000638648"/>
    </source>
</evidence>
<dbReference type="InterPro" id="IPR006140">
    <property type="entry name" value="D-isomer_DH_NAD-bd"/>
</dbReference>
<feature type="domain" description="D-isomer specific 2-hydroxyacid dehydrogenase NAD-binding" evidence="6">
    <location>
        <begin position="137"/>
        <end position="317"/>
    </location>
</feature>
<dbReference type="SUPFAM" id="SSF52283">
    <property type="entry name" value="Formate/glycerate dehydrogenase catalytic domain-like"/>
    <property type="match status" value="1"/>
</dbReference>
<dbReference type="Gene3D" id="3.40.50.720">
    <property type="entry name" value="NAD(P)-binding Rossmann-like Domain"/>
    <property type="match status" value="2"/>
</dbReference>
<gene>
    <name evidence="7" type="ORF">HEB94_008396</name>
</gene>
<organism evidence="7 8">
    <name type="scientific">Actinopolymorpha pittospori</name>
    <dbReference type="NCBI Taxonomy" id="648752"/>
    <lineage>
        <taxon>Bacteria</taxon>
        <taxon>Bacillati</taxon>
        <taxon>Actinomycetota</taxon>
        <taxon>Actinomycetes</taxon>
        <taxon>Propionibacteriales</taxon>
        <taxon>Actinopolymorphaceae</taxon>
        <taxon>Actinopolymorpha</taxon>
    </lineage>
</organism>
<comment type="caution">
    <text evidence="7">The sequence shown here is derived from an EMBL/GenBank/DDBJ whole genome shotgun (WGS) entry which is preliminary data.</text>
</comment>
<evidence type="ECO:0000259" key="5">
    <source>
        <dbReference type="Pfam" id="PF00389"/>
    </source>
</evidence>